<organism evidence="9 10">
    <name type="scientific">Caldisphaera lagunensis (strain DSM 15908 / JCM 11604 / ANMR 0165 / IC-154)</name>
    <dbReference type="NCBI Taxonomy" id="1056495"/>
    <lineage>
        <taxon>Archaea</taxon>
        <taxon>Thermoproteota</taxon>
        <taxon>Thermoprotei</taxon>
        <taxon>Acidilobales</taxon>
        <taxon>Caldisphaeraceae</taxon>
        <taxon>Caldisphaera</taxon>
    </lineage>
</organism>
<dbReference type="EMBL" id="CP003378">
    <property type="protein sequence ID" value="AFZ70523.1"/>
    <property type="molecule type" value="Genomic_DNA"/>
</dbReference>
<dbReference type="eggNOG" id="arCOG01158">
    <property type="taxonomic scope" value="Archaea"/>
</dbReference>
<dbReference type="Gene3D" id="3.40.50.1000">
    <property type="entry name" value="HAD superfamily/HAD-like"/>
    <property type="match status" value="1"/>
</dbReference>
<keyword evidence="8" id="KW-0718">Serine biosynthesis</keyword>
<dbReference type="Pfam" id="PF00702">
    <property type="entry name" value="Hydrolase"/>
    <property type="match status" value="1"/>
</dbReference>
<proteinExistence type="predicted"/>
<keyword evidence="4" id="KW-0028">Amino-acid biosynthesis</keyword>
<gene>
    <name evidence="9" type="ordered locus">Calag_0781</name>
</gene>
<evidence type="ECO:0000256" key="3">
    <source>
        <dbReference type="ARBA" id="ARBA00012640"/>
    </source>
</evidence>
<dbReference type="PANTHER" id="PTHR43344:SF2">
    <property type="entry name" value="PHOSPHOSERINE PHOSPHATASE"/>
    <property type="match status" value="1"/>
</dbReference>
<dbReference type="RefSeq" id="WP_015232420.1">
    <property type="nucleotide sequence ID" value="NC_019791.1"/>
</dbReference>
<evidence type="ECO:0000313" key="10">
    <source>
        <dbReference type="Proteomes" id="UP000010469"/>
    </source>
</evidence>
<dbReference type="KEGG" id="clg:Calag_0781"/>
<dbReference type="AlphaFoldDB" id="L0A9E9"/>
<dbReference type="Proteomes" id="UP000010469">
    <property type="component" value="Chromosome"/>
</dbReference>
<dbReference type="STRING" id="1056495.Calag_0781"/>
<evidence type="ECO:0000256" key="2">
    <source>
        <dbReference type="ARBA" id="ARBA00005135"/>
    </source>
</evidence>
<evidence type="ECO:0000256" key="8">
    <source>
        <dbReference type="ARBA" id="ARBA00023299"/>
    </source>
</evidence>
<evidence type="ECO:0000256" key="7">
    <source>
        <dbReference type="ARBA" id="ARBA00022842"/>
    </source>
</evidence>
<dbReference type="GO" id="GO:0006564">
    <property type="term" value="P:L-serine biosynthetic process"/>
    <property type="evidence" value="ECO:0007669"/>
    <property type="project" value="UniProtKB-KW"/>
</dbReference>
<dbReference type="InterPro" id="IPR036412">
    <property type="entry name" value="HAD-like_sf"/>
</dbReference>
<comment type="cofactor">
    <cofactor evidence="1">
        <name>Mg(2+)</name>
        <dbReference type="ChEBI" id="CHEBI:18420"/>
    </cofactor>
</comment>
<evidence type="ECO:0000313" key="9">
    <source>
        <dbReference type="EMBL" id="AFZ70523.1"/>
    </source>
</evidence>
<dbReference type="EC" id="3.1.3.3" evidence="3"/>
<evidence type="ECO:0000256" key="6">
    <source>
        <dbReference type="ARBA" id="ARBA00022801"/>
    </source>
</evidence>
<keyword evidence="10" id="KW-1185">Reference proteome</keyword>
<dbReference type="NCBIfam" id="TIGR01488">
    <property type="entry name" value="HAD-SF-IB"/>
    <property type="match status" value="1"/>
</dbReference>
<evidence type="ECO:0000256" key="5">
    <source>
        <dbReference type="ARBA" id="ARBA00022723"/>
    </source>
</evidence>
<keyword evidence="5" id="KW-0479">Metal-binding</keyword>
<dbReference type="PANTHER" id="PTHR43344">
    <property type="entry name" value="PHOSPHOSERINE PHOSPHATASE"/>
    <property type="match status" value="1"/>
</dbReference>
<dbReference type="InterPro" id="IPR006386">
    <property type="entry name" value="HAD-SF_hydro_IB_PSP-like_arc"/>
</dbReference>
<dbReference type="NCBIfam" id="TIGR01491">
    <property type="entry name" value="HAD-SF-IB-PSPlk"/>
    <property type="match status" value="1"/>
</dbReference>
<dbReference type="InterPro" id="IPR023214">
    <property type="entry name" value="HAD_sf"/>
</dbReference>
<dbReference type="GO" id="GO:0005737">
    <property type="term" value="C:cytoplasm"/>
    <property type="evidence" value="ECO:0007669"/>
    <property type="project" value="TreeGrafter"/>
</dbReference>
<evidence type="ECO:0000256" key="1">
    <source>
        <dbReference type="ARBA" id="ARBA00001946"/>
    </source>
</evidence>
<dbReference type="GO" id="GO:0036424">
    <property type="term" value="F:L-phosphoserine phosphatase activity"/>
    <property type="evidence" value="ECO:0007669"/>
    <property type="project" value="TreeGrafter"/>
</dbReference>
<evidence type="ECO:0000256" key="4">
    <source>
        <dbReference type="ARBA" id="ARBA00022605"/>
    </source>
</evidence>
<dbReference type="InParanoid" id="L0A9E9"/>
<dbReference type="SUPFAM" id="SSF56784">
    <property type="entry name" value="HAD-like"/>
    <property type="match status" value="1"/>
</dbReference>
<comment type="pathway">
    <text evidence="2">Amino-acid biosynthesis; L-serine biosynthesis; L-serine from 3-phospho-D-glycerate: step 3/3.</text>
</comment>
<dbReference type="InterPro" id="IPR050582">
    <property type="entry name" value="HAD-like_SerB"/>
</dbReference>
<sequence>MGKIKLVVFDVDGVLTKEKSSWGFVHKHFNVEDKAKIYFEKFEKGEINYVDWMKLDTSLWIEKNNGKLKRETLIEILNKIEVRPEAQEVSMCLHKKRKLIALISGGIDLLVSRISKVIGADFWFANELEFDKFGYLIPGGYPLVGVNKEKPLKMLLLSENIKPDEAAYVGDSTWDASAMKLVKYPIQFGDDESLSNIAKFKINNLKEICNIINEIEKI</sequence>
<name>L0A9E9_CALLD</name>
<keyword evidence="6 9" id="KW-0378">Hydrolase</keyword>
<dbReference type="OrthoDB" id="10041at2157"/>
<dbReference type="HOGENOM" id="CLU_036368_4_5_2"/>
<protein>
    <recommendedName>
        <fullName evidence="3">phosphoserine phosphatase</fullName>
        <ecNumber evidence="3">3.1.3.3</ecNumber>
    </recommendedName>
</protein>
<dbReference type="GO" id="GO:0000287">
    <property type="term" value="F:magnesium ion binding"/>
    <property type="evidence" value="ECO:0007669"/>
    <property type="project" value="TreeGrafter"/>
</dbReference>
<dbReference type="GeneID" id="14212041"/>
<accession>L0A9E9</accession>
<keyword evidence="7" id="KW-0460">Magnesium</keyword>
<reference evidence="10" key="1">
    <citation type="submission" date="2012-03" db="EMBL/GenBank/DDBJ databases">
        <title>Complete genome of Caldisphaera lagunensis DSM 15908.</title>
        <authorList>
            <person name="Lucas S."/>
            <person name="Copeland A."/>
            <person name="Lapidus A."/>
            <person name="Glavina del Rio T."/>
            <person name="Dalin E."/>
            <person name="Tice H."/>
            <person name="Bruce D."/>
            <person name="Goodwin L."/>
            <person name="Pitluck S."/>
            <person name="Peters L."/>
            <person name="Mikhailova N."/>
            <person name="Teshima H."/>
            <person name="Kyrpides N."/>
            <person name="Mavromatis K."/>
            <person name="Ivanova N."/>
            <person name="Brettin T."/>
            <person name="Detter J.C."/>
            <person name="Han C."/>
            <person name="Larimer F."/>
            <person name="Land M."/>
            <person name="Hauser L."/>
            <person name="Markowitz V."/>
            <person name="Cheng J.-F."/>
            <person name="Hugenholtz P."/>
            <person name="Woyke T."/>
            <person name="Wu D."/>
            <person name="Spring S."/>
            <person name="Schroeder M."/>
            <person name="Brambilla E."/>
            <person name="Klenk H.-P."/>
            <person name="Eisen J.A."/>
        </authorList>
    </citation>
    <scope>NUCLEOTIDE SEQUENCE [LARGE SCALE GENOMIC DNA]</scope>
    <source>
        <strain evidence="10">DSM 15908 / JCM 11604 / IC-154</strain>
    </source>
</reference>